<organism evidence="1 2">
    <name type="scientific">Penicillium canescens</name>
    <dbReference type="NCBI Taxonomy" id="5083"/>
    <lineage>
        <taxon>Eukaryota</taxon>
        <taxon>Fungi</taxon>
        <taxon>Dikarya</taxon>
        <taxon>Ascomycota</taxon>
        <taxon>Pezizomycotina</taxon>
        <taxon>Eurotiomycetes</taxon>
        <taxon>Eurotiomycetidae</taxon>
        <taxon>Eurotiales</taxon>
        <taxon>Aspergillaceae</taxon>
        <taxon>Penicillium</taxon>
    </lineage>
</organism>
<proteinExistence type="predicted"/>
<name>A0AAD6N3R0_PENCN</name>
<dbReference type="SUPFAM" id="SSF51735">
    <property type="entry name" value="NAD(P)-binding Rossmann-fold domains"/>
    <property type="match status" value="1"/>
</dbReference>
<evidence type="ECO:0000313" key="2">
    <source>
        <dbReference type="Proteomes" id="UP001219568"/>
    </source>
</evidence>
<dbReference type="AlphaFoldDB" id="A0AAD6N3R0"/>
<evidence type="ECO:0000313" key="1">
    <source>
        <dbReference type="EMBL" id="KAJ6026876.1"/>
    </source>
</evidence>
<dbReference type="EMBL" id="JAQJZL010000015">
    <property type="protein sequence ID" value="KAJ6026876.1"/>
    <property type="molecule type" value="Genomic_DNA"/>
</dbReference>
<dbReference type="Proteomes" id="UP001219568">
    <property type="component" value="Unassembled WGS sequence"/>
</dbReference>
<keyword evidence="2" id="KW-1185">Reference proteome</keyword>
<accession>A0AAD6N3R0</accession>
<dbReference type="InterPro" id="IPR036291">
    <property type="entry name" value="NAD(P)-bd_dom_sf"/>
</dbReference>
<sequence>MPCLVRSLEARPLFIEAATQPTPGAMPAMSSLSGNVVLVSGSSAGLNVEVVRELFTRGDSKRTICLKTDVSTPDEPQALVNGAFKVLKKVDI</sequence>
<reference evidence="1" key="2">
    <citation type="submission" date="2023-01" db="EMBL/GenBank/DDBJ databases">
        <authorList>
            <person name="Petersen C."/>
        </authorList>
    </citation>
    <scope>NUCLEOTIDE SEQUENCE</scope>
    <source>
        <strain evidence="1">IBT 15450</strain>
    </source>
</reference>
<gene>
    <name evidence="1" type="ORF">N7460_011693</name>
</gene>
<comment type="caution">
    <text evidence="1">The sequence shown here is derived from an EMBL/GenBank/DDBJ whole genome shotgun (WGS) entry which is preliminary data.</text>
</comment>
<protein>
    <submittedName>
        <fullName evidence="1">Uncharacterized protein</fullName>
    </submittedName>
</protein>
<reference evidence="1" key="1">
    <citation type="journal article" date="2023" name="IMA Fungus">
        <title>Comparative genomic study of the Penicillium genus elucidates a diverse pangenome and 15 lateral gene transfer events.</title>
        <authorList>
            <person name="Petersen C."/>
            <person name="Sorensen T."/>
            <person name="Nielsen M.R."/>
            <person name="Sondergaard T.E."/>
            <person name="Sorensen J.L."/>
            <person name="Fitzpatrick D.A."/>
            <person name="Frisvad J.C."/>
            <person name="Nielsen K.L."/>
        </authorList>
    </citation>
    <scope>NUCLEOTIDE SEQUENCE</scope>
    <source>
        <strain evidence="1">IBT 15450</strain>
    </source>
</reference>